<evidence type="ECO:0008006" key="2">
    <source>
        <dbReference type="Google" id="ProtNLM"/>
    </source>
</evidence>
<dbReference type="SUPFAM" id="SSF53067">
    <property type="entry name" value="Actin-like ATPase domain"/>
    <property type="match status" value="1"/>
</dbReference>
<organism evidence="1">
    <name type="scientific">hydrothermal vent metagenome</name>
    <dbReference type="NCBI Taxonomy" id="652676"/>
    <lineage>
        <taxon>unclassified sequences</taxon>
        <taxon>metagenomes</taxon>
        <taxon>ecological metagenomes</taxon>
    </lineage>
</organism>
<dbReference type="Pfam" id="PF00480">
    <property type="entry name" value="ROK"/>
    <property type="match status" value="1"/>
</dbReference>
<protein>
    <recommendedName>
        <fullName evidence="2">Glucokinase</fullName>
    </recommendedName>
</protein>
<gene>
    <name evidence="1" type="ORF">MNBD_BACTEROID07-677</name>
</gene>
<accession>A0A3B0UXG7</accession>
<sequence>MIFTDNGLIGIDLGATKVAAGRVDNNQLGEVVYKLIPALSENPWDIIDVIVNVTDILFDKEVLSIGIGIPGLVDREKGIISDVQNIPSWKEVHLKTILEEQFKVPVYIDNDANCFALGESRFGNGKEEDDFVGLTLGSGMGGGIIKNGFLLTDAHCGSGEFGNIPYLSGIYEDYCSGKFFVKKYGLKGEAMAMAAEEGDKFALKAFREFGIHLANAIKTIKLAVDPKKIIVGGSVAQSNEFFKVDMWKELLDFPFPKAMYDFDVIFSNMENIAVLGAASLYFDRIKQAL</sequence>
<proteinExistence type="predicted"/>
<dbReference type="InterPro" id="IPR000600">
    <property type="entry name" value="ROK"/>
</dbReference>
<evidence type="ECO:0000313" key="1">
    <source>
        <dbReference type="EMBL" id="VAW29289.1"/>
    </source>
</evidence>
<dbReference type="Gene3D" id="3.30.420.40">
    <property type="match status" value="2"/>
</dbReference>
<name>A0A3B0UXG7_9ZZZZ</name>
<dbReference type="EMBL" id="UOET01000346">
    <property type="protein sequence ID" value="VAW29289.1"/>
    <property type="molecule type" value="Genomic_DNA"/>
</dbReference>
<dbReference type="PANTHER" id="PTHR18964:SF149">
    <property type="entry name" value="BIFUNCTIONAL UDP-N-ACETYLGLUCOSAMINE 2-EPIMERASE_N-ACETYLMANNOSAMINE KINASE"/>
    <property type="match status" value="1"/>
</dbReference>
<dbReference type="PANTHER" id="PTHR18964">
    <property type="entry name" value="ROK (REPRESSOR, ORF, KINASE) FAMILY"/>
    <property type="match status" value="1"/>
</dbReference>
<dbReference type="InterPro" id="IPR043129">
    <property type="entry name" value="ATPase_NBD"/>
</dbReference>
<dbReference type="AlphaFoldDB" id="A0A3B0UXG7"/>
<reference evidence="1" key="1">
    <citation type="submission" date="2018-06" db="EMBL/GenBank/DDBJ databases">
        <authorList>
            <person name="Zhirakovskaya E."/>
        </authorList>
    </citation>
    <scope>NUCLEOTIDE SEQUENCE</scope>
</reference>